<evidence type="ECO:0000256" key="5">
    <source>
        <dbReference type="ARBA" id="ARBA00022777"/>
    </source>
</evidence>
<evidence type="ECO:0000259" key="9">
    <source>
        <dbReference type="PROSITE" id="PS51480"/>
    </source>
</evidence>
<name>A0AAP2ULM1_CLOIN</name>
<reference evidence="11" key="1">
    <citation type="journal article" date="2019" name="Nat. Med.">
        <title>A library of human gut bacterial isolates paired with longitudinal multiomics data enables mechanistic microbiome research.</title>
        <authorList>
            <person name="Poyet M."/>
            <person name="Groussin M."/>
            <person name="Gibbons S.M."/>
            <person name="Avila-Pacheco J."/>
            <person name="Jiang X."/>
            <person name="Kearney S.M."/>
            <person name="Perrotta A.R."/>
            <person name="Berdy B."/>
            <person name="Zhao S."/>
            <person name="Lieberman T.D."/>
            <person name="Swanson P.K."/>
            <person name="Smith M."/>
            <person name="Roesemann S."/>
            <person name="Alexander J.E."/>
            <person name="Rich S.A."/>
            <person name="Livny J."/>
            <person name="Vlamakis H."/>
            <person name="Clish C."/>
            <person name="Bullock K."/>
            <person name="Deik A."/>
            <person name="Scott J."/>
            <person name="Pierce K.A."/>
            <person name="Xavier R.J."/>
            <person name="Alm E.J."/>
        </authorList>
    </citation>
    <scope>NUCLEOTIDE SEQUENCE</scope>
    <source>
        <strain evidence="11">BIOML-A12</strain>
    </source>
</reference>
<dbReference type="FunFam" id="1.25.40.340:FF:000002">
    <property type="entry name" value="Dihydroxyacetone kinase, L subunit"/>
    <property type="match status" value="1"/>
</dbReference>
<dbReference type="EMBL" id="WWTN01000004">
    <property type="protein sequence ID" value="MZH54927.1"/>
    <property type="molecule type" value="Genomic_DNA"/>
</dbReference>
<dbReference type="AlphaFoldDB" id="A0AAP2ULM1"/>
<keyword evidence="6" id="KW-0319">Glycerol metabolism</keyword>
<comment type="subunit">
    <text evidence="7">Homodimer. The dihydroxyacetone kinase complex is composed of a homodimer of DhaM, a homodimer of DhaK and the subunit DhaL.</text>
</comment>
<proteinExistence type="predicted"/>
<gene>
    <name evidence="11" type="ORF">GT664_03930</name>
    <name evidence="10" type="ORF">MKC95_07320</name>
</gene>
<dbReference type="Gene3D" id="1.25.40.340">
    <property type="match status" value="1"/>
</dbReference>
<reference evidence="10" key="2">
    <citation type="journal article" date="2022" name="Clin. Infect. Dis.">
        <title>Association between Clostridium innocuum and antibiotic-associated diarrhea in adults and children: A cross-sectional study and comparative genomics analysis.</title>
        <authorList>
            <person name="Cherny K.E."/>
            <person name="Muscat E.B."/>
            <person name="Balaji A."/>
            <person name="Mukherjee J."/>
            <person name="Ozer E.A."/>
            <person name="Angarone M.P."/>
            <person name="Hauser A.R."/>
            <person name="Sichel J.S."/>
            <person name="Amponsah E."/>
            <person name="Kociolek L.K."/>
        </authorList>
    </citation>
    <scope>NUCLEOTIDE SEQUENCE</scope>
    <source>
        <strain evidence="10">NU1-AC-029v</strain>
    </source>
</reference>
<dbReference type="Proteomes" id="UP001203972">
    <property type="component" value="Unassembled WGS sequence"/>
</dbReference>
<dbReference type="InterPro" id="IPR050861">
    <property type="entry name" value="Dihydroxyacetone_Kinase"/>
</dbReference>
<evidence type="ECO:0000256" key="4">
    <source>
        <dbReference type="ARBA" id="ARBA00022679"/>
    </source>
</evidence>
<evidence type="ECO:0000256" key="6">
    <source>
        <dbReference type="ARBA" id="ARBA00022798"/>
    </source>
</evidence>
<evidence type="ECO:0000313" key="10">
    <source>
        <dbReference type="EMBL" id="MCR0232573.1"/>
    </source>
</evidence>
<evidence type="ECO:0000256" key="7">
    <source>
        <dbReference type="ARBA" id="ARBA00046577"/>
    </source>
</evidence>
<sequence length="207" mass="22330">MDVKYIKSLLNCFAEVMQENREFLIEQDSIVGDGDLGLTMSDGFQAAAEAVRKSDETDAGKLLYMAGKAMSVAVPSTMGTLMASGFMQAGKALKGVCELDLNHIAQFFQAYEAGVMHRGKANINEKTFLDGIDPAVQSMRSSLKNHESLESFAQKAYEAACAGYENTATMLAVHGRAATRGEMSRSLKDPGACVAMLMMKAFVKSVK</sequence>
<keyword evidence="5 10" id="KW-0418">Kinase</keyword>
<evidence type="ECO:0000313" key="11">
    <source>
        <dbReference type="EMBL" id="MZH54927.1"/>
    </source>
</evidence>
<evidence type="ECO:0000256" key="3">
    <source>
        <dbReference type="ARBA" id="ARBA00012095"/>
    </source>
</evidence>
<dbReference type="GO" id="GO:0005829">
    <property type="term" value="C:cytosol"/>
    <property type="evidence" value="ECO:0007669"/>
    <property type="project" value="TreeGrafter"/>
</dbReference>
<evidence type="ECO:0000313" key="12">
    <source>
        <dbReference type="Proteomes" id="UP001203972"/>
    </source>
</evidence>
<dbReference type="InterPro" id="IPR004007">
    <property type="entry name" value="DhaL_dom"/>
</dbReference>
<dbReference type="GO" id="GO:0004371">
    <property type="term" value="F:glycerone kinase activity"/>
    <property type="evidence" value="ECO:0007669"/>
    <property type="project" value="InterPro"/>
</dbReference>
<evidence type="ECO:0000256" key="8">
    <source>
        <dbReference type="ARBA" id="ARBA00055771"/>
    </source>
</evidence>
<comment type="function">
    <text evidence="8">ADP-binding subunit of the dihydroxyacetone kinase, which is responsible for the phosphoenolpyruvate (PEP)-dependent phosphorylation of dihydroxyacetone. DhaL-ADP is converted to DhaL-ATP via a phosphoryl group transfer from DhaM and transmits it to dihydroxyacetone binds to DhaK.</text>
</comment>
<dbReference type="PANTHER" id="PTHR28629:SF4">
    <property type="entry name" value="TRIOKINASE_FMN CYCLASE"/>
    <property type="match status" value="1"/>
</dbReference>
<dbReference type="EMBL" id="JAKTMA010000010">
    <property type="protein sequence ID" value="MCR0232573.1"/>
    <property type="molecule type" value="Genomic_DNA"/>
</dbReference>
<evidence type="ECO:0000256" key="1">
    <source>
        <dbReference type="ARBA" id="ARBA00001113"/>
    </source>
</evidence>
<comment type="pathway">
    <text evidence="2">Polyol metabolism; glycerol degradation.</text>
</comment>
<organism evidence="10 12">
    <name type="scientific">Clostridium innocuum</name>
    <dbReference type="NCBI Taxonomy" id="1522"/>
    <lineage>
        <taxon>Bacteria</taxon>
        <taxon>Bacillati</taxon>
        <taxon>Bacillota</taxon>
        <taxon>Clostridia</taxon>
        <taxon>Eubacteriales</taxon>
        <taxon>Clostridiaceae</taxon>
        <taxon>Clostridium</taxon>
    </lineage>
</organism>
<comment type="caution">
    <text evidence="10">The sequence shown here is derived from an EMBL/GenBank/DDBJ whole genome shotgun (WGS) entry which is preliminary data.</text>
</comment>
<dbReference type="InterPro" id="IPR036117">
    <property type="entry name" value="DhaL_dom_sf"/>
</dbReference>
<dbReference type="Pfam" id="PF02734">
    <property type="entry name" value="Dak2"/>
    <property type="match status" value="1"/>
</dbReference>
<feature type="domain" description="DhaL" evidence="9">
    <location>
        <begin position="4"/>
        <end position="204"/>
    </location>
</feature>
<dbReference type="PANTHER" id="PTHR28629">
    <property type="entry name" value="TRIOKINASE/FMN CYCLASE"/>
    <property type="match status" value="1"/>
</dbReference>
<dbReference type="GO" id="GO:0019563">
    <property type="term" value="P:glycerol catabolic process"/>
    <property type="evidence" value="ECO:0007669"/>
    <property type="project" value="TreeGrafter"/>
</dbReference>
<dbReference type="SUPFAM" id="SSF101473">
    <property type="entry name" value="DhaL-like"/>
    <property type="match status" value="1"/>
</dbReference>
<dbReference type="PROSITE" id="PS51480">
    <property type="entry name" value="DHAL"/>
    <property type="match status" value="1"/>
</dbReference>
<comment type="catalytic activity">
    <reaction evidence="1">
        <text>dihydroxyacetone + phosphoenolpyruvate = dihydroxyacetone phosphate + pyruvate</text>
        <dbReference type="Rhea" id="RHEA:18381"/>
        <dbReference type="ChEBI" id="CHEBI:15361"/>
        <dbReference type="ChEBI" id="CHEBI:16016"/>
        <dbReference type="ChEBI" id="CHEBI:57642"/>
        <dbReference type="ChEBI" id="CHEBI:58702"/>
        <dbReference type="EC" id="2.7.1.121"/>
    </reaction>
</comment>
<dbReference type="Proteomes" id="UP000604383">
    <property type="component" value="Unassembled WGS sequence"/>
</dbReference>
<dbReference type="GO" id="GO:0047324">
    <property type="term" value="F:phosphoenolpyruvate-glycerone phosphotransferase activity"/>
    <property type="evidence" value="ECO:0007669"/>
    <property type="project" value="UniProtKB-EC"/>
</dbReference>
<dbReference type="EC" id="2.7.1.121" evidence="3"/>
<keyword evidence="4" id="KW-0808">Transferase</keyword>
<accession>A0AAP2ULM1</accession>
<dbReference type="RefSeq" id="WP_008818282.1">
    <property type="nucleotide sequence ID" value="NZ_AP025565.1"/>
</dbReference>
<dbReference type="SMART" id="SM01120">
    <property type="entry name" value="Dak2"/>
    <property type="match status" value="1"/>
</dbReference>
<evidence type="ECO:0000256" key="2">
    <source>
        <dbReference type="ARBA" id="ARBA00004745"/>
    </source>
</evidence>
<protein>
    <recommendedName>
        <fullName evidence="3">phosphoenolpyruvate--glycerone phosphotransferase</fullName>
        <ecNumber evidence="3">2.7.1.121</ecNumber>
    </recommendedName>
</protein>